<dbReference type="EMBL" id="FQVL01000002">
    <property type="protein sequence ID" value="SHE66689.1"/>
    <property type="molecule type" value="Genomic_DNA"/>
</dbReference>
<dbReference type="RefSeq" id="WP_175552293.1">
    <property type="nucleotide sequence ID" value="NZ_FQVL01000002.1"/>
</dbReference>
<name>A0A1M4VCL4_9BACL</name>
<dbReference type="Proteomes" id="UP000184476">
    <property type="component" value="Unassembled WGS sequence"/>
</dbReference>
<gene>
    <name evidence="1" type="ORF">SAMN05444392_102294</name>
</gene>
<accession>A0A1M4VCL4</accession>
<organism evidence="1 2">
    <name type="scientific">Seinonella peptonophila</name>
    <dbReference type="NCBI Taxonomy" id="112248"/>
    <lineage>
        <taxon>Bacteria</taxon>
        <taxon>Bacillati</taxon>
        <taxon>Bacillota</taxon>
        <taxon>Bacilli</taxon>
        <taxon>Bacillales</taxon>
        <taxon>Thermoactinomycetaceae</taxon>
        <taxon>Seinonella</taxon>
    </lineage>
</organism>
<evidence type="ECO:0000313" key="2">
    <source>
        <dbReference type="Proteomes" id="UP000184476"/>
    </source>
</evidence>
<reference evidence="1 2" key="1">
    <citation type="submission" date="2016-11" db="EMBL/GenBank/DDBJ databases">
        <authorList>
            <person name="Jaros S."/>
            <person name="Januszkiewicz K."/>
            <person name="Wedrychowicz H."/>
        </authorList>
    </citation>
    <scope>NUCLEOTIDE SEQUENCE [LARGE SCALE GENOMIC DNA]</scope>
    <source>
        <strain evidence="1 2">DSM 44666</strain>
    </source>
</reference>
<protein>
    <submittedName>
        <fullName evidence="1">Uncharacterized protein</fullName>
    </submittedName>
</protein>
<sequence length="55" mass="6426">MKIINFYVKRGNTIYEFDIVIGPFGQLQIKVDGRYIPLKCVMRPVRRQAKPNATQ</sequence>
<dbReference type="STRING" id="112248.SAMN05444392_102294"/>
<dbReference type="AlphaFoldDB" id="A0A1M4VCL4"/>
<keyword evidence="2" id="KW-1185">Reference proteome</keyword>
<proteinExistence type="predicted"/>
<evidence type="ECO:0000313" key="1">
    <source>
        <dbReference type="EMBL" id="SHE66689.1"/>
    </source>
</evidence>